<evidence type="ECO:0000256" key="7">
    <source>
        <dbReference type="ARBA" id="ARBA00023134"/>
    </source>
</evidence>
<comment type="catalytic activity">
    <reaction evidence="9">
        <text>GTP + H2O = GDP + phosphate + H(+)</text>
        <dbReference type="Rhea" id="RHEA:19669"/>
        <dbReference type="ChEBI" id="CHEBI:15377"/>
        <dbReference type="ChEBI" id="CHEBI:15378"/>
        <dbReference type="ChEBI" id="CHEBI:37565"/>
        <dbReference type="ChEBI" id="CHEBI:43474"/>
        <dbReference type="ChEBI" id="CHEBI:58189"/>
    </reaction>
    <physiologicalReaction direction="left-to-right" evidence="9">
        <dbReference type="Rhea" id="RHEA:19670"/>
    </physiologicalReaction>
</comment>
<dbReference type="GO" id="GO:0016787">
    <property type="term" value="F:hydrolase activity"/>
    <property type="evidence" value="ECO:0007669"/>
    <property type="project" value="UniProtKB-KW"/>
</dbReference>
<feature type="non-terminal residue" evidence="11">
    <location>
        <position position="1"/>
    </location>
</feature>
<dbReference type="InterPro" id="IPR008280">
    <property type="entry name" value="Tub_FtsZ_C"/>
</dbReference>
<keyword evidence="7" id="KW-0342">GTP-binding</keyword>
<dbReference type="GO" id="GO:0005525">
    <property type="term" value="F:GTP binding"/>
    <property type="evidence" value="ECO:0007669"/>
    <property type="project" value="UniProtKB-KW"/>
</dbReference>
<keyword evidence="6" id="KW-0378">Hydrolase</keyword>
<dbReference type="SUPFAM" id="SSF55307">
    <property type="entry name" value="Tubulin C-terminal domain-like"/>
    <property type="match status" value="1"/>
</dbReference>
<dbReference type="FunFam" id="1.10.287.600:FF:000001">
    <property type="entry name" value="Tubulin alpha chain"/>
    <property type="match status" value="1"/>
</dbReference>
<dbReference type="GO" id="GO:0005874">
    <property type="term" value="C:microtubule"/>
    <property type="evidence" value="ECO:0007669"/>
    <property type="project" value="UniProtKB-KW"/>
</dbReference>
<dbReference type="InterPro" id="IPR037103">
    <property type="entry name" value="Tubulin/FtsZ-like_C"/>
</dbReference>
<keyword evidence="5" id="KW-0547">Nucleotide-binding</keyword>
<dbReference type="Proteomes" id="UP000386466">
    <property type="component" value="Unassembled WGS sequence"/>
</dbReference>
<gene>
    <name evidence="11" type="ORF">LYPA_23C003241</name>
</gene>
<dbReference type="AlphaFoldDB" id="A0A485N296"/>
<evidence type="ECO:0000256" key="9">
    <source>
        <dbReference type="ARBA" id="ARBA00049117"/>
    </source>
</evidence>
<evidence type="ECO:0000256" key="2">
    <source>
        <dbReference type="ARBA" id="ARBA00009636"/>
    </source>
</evidence>
<protein>
    <submittedName>
        <fullName evidence="11">Low quality protein: tubulin</fullName>
    </submittedName>
</protein>
<reference evidence="11 12" key="1">
    <citation type="submission" date="2019-01" db="EMBL/GenBank/DDBJ databases">
        <authorList>
            <person name="Alioto T."/>
            <person name="Alioto T."/>
        </authorList>
    </citation>
    <scope>NUCLEOTIDE SEQUENCE [LARGE SCALE GENOMIC DNA]</scope>
</reference>
<feature type="domain" description="Tubulin/FtsZ 2-layer sandwich" evidence="10">
    <location>
        <begin position="1"/>
        <end position="114"/>
    </location>
</feature>
<dbReference type="Pfam" id="PF03953">
    <property type="entry name" value="Tubulin_C"/>
    <property type="match status" value="1"/>
</dbReference>
<dbReference type="InterPro" id="IPR002452">
    <property type="entry name" value="Alpha_tubulin"/>
</dbReference>
<dbReference type="InterPro" id="IPR023123">
    <property type="entry name" value="Tubulin_C"/>
</dbReference>
<evidence type="ECO:0000256" key="1">
    <source>
        <dbReference type="ARBA" id="ARBA00001946"/>
    </source>
</evidence>
<keyword evidence="4" id="KW-0493">Microtubule</keyword>
<dbReference type="Gene3D" id="3.30.1330.20">
    <property type="entry name" value="Tubulin/FtsZ, C-terminal domain"/>
    <property type="match status" value="1"/>
</dbReference>
<evidence type="ECO:0000256" key="4">
    <source>
        <dbReference type="ARBA" id="ARBA00022701"/>
    </source>
</evidence>
<comment type="function">
    <text evidence="8">Tubulin is the major constituent of microtubules, a cylinder consisting of laterally associated linear protofilaments composed of alpha- and beta-tubulin heterodimers. Microtubules grow by the addition of GTP-tubulin dimers to the microtubule end, where a stabilizing cap forms. Below the cap, tubulin dimers are in GDP-bound state, owing to GTPase activity of alpha-tubulin.</text>
</comment>
<dbReference type="GO" id="GO:0007017">
    <property type="term" value="P:microtubule-based process"/>
    <property type="evidence" value="ECO:0007669"/>
    <property type="project" value="InterPro"/>
</dbReference>
<evidence type="ECO:0000256" key="3">
    <source>
        <dbReference type="ARBA" id="ARBA00011747"/>
    </source>
</evidence>
<keyword evidence="12" id="KW-1185">Reference proteome</keyword>
<dbReference type="PANTHER" id="PTHR11588">
    <property type="entry name" value="TUBULIN"/>
    <property type="match status" value="1"/>
</dbReference>
<comment type="cofactor">
    <cofactor evidence="1">
        <name>Mg(2+)</name>
        <dbReference type="ChEBI" id="CHEBI:18420"/>
    </cofactor>
</comment>
<evidence type="ECO:0000313" key="11">
    <source>
        <dbReference type="EMBL" id="VFV27505.1"/>
    </source>
</evidence>
<accession>A0A485N296</accession>
<dbReference type="PRINTS" id="PR01162">
    <property type="entry name" value="ALPHATUBULIN"/>
</dbReference>
<dbReference type="SMART" id="SM00865">
    <property type="entry name" value="Tubulin_C"/>
    <property type="match status" value="1"/>
</dbReference>
<dbReference type="InterPro" id="IPR000217">
    <property type="entry name" value="Tubulin"/>
</dbReference>
<dbReference type="InterPro" id="IPR018316">
    <property type="entry name" value="Tubulin/FtsZ_2-layer-sand-dom"/>
</dbReference>
<evidence type="ECO:0000259" key="10">
    <source>
        <dbReference type="SMART" id="SM00865"/>
    </source>
</evidence>
<comment type="similarity">
    <text evidence="2">Belongs to the tubulin family.</text>
</comment>
<evidence type="ECO:0000256" key="6">
    <source>
        <dbReference type="ARBA" id="ARBA00022801"/>
    </source>
</evidence>
<comment type="subunit">
    <text evidence="3">Dimer of alpha and beta chains. A typical microtubule is a hollow water-filled tube with an outer diameter of 25 nm and an inner diameter of 15 nM. Alpha-beta heterodimers associate head-to-tail to form protofilaments running lengthwise along the microtubule wall with the beta-tubulin subunit facing the microtubule plus end conferring a structural polarity. Microtubules usually have 13 protofilaments but different protofilament numbers can be found in some organisms and specialized cells.</text>
</comment>
<evidence type="ECO:0000256" key="8">
    <source>
        <dbReference type="ARBA" id="ARBA00034296"/>
    </source>
</evidence>
<dbReference type="GO" id="GO:0005200">
    <property type="term" value="F:structural constituent of cytoskeleton"/>
    <property type="evidence" value="ECO:0007669"/>
    <property type="project" value="InterPro"/>
</dbReference>
<evidence type="ECO:0000256" key="5">
    <source>
        <dbReference type="ARBA" id="ARBA00022741"/>
    </source>
</evidence>
<organism evidence="11 12">
    <name type="scientific">Lynx pardinus</name>
    <name type="common">Iberian lynx</name>
    <name type="synonym">Felis pardina</name>
    <dbReference type="NCBI Taxonomy" id="191816"/>
    <lineage>
        <taxon>Eukaryota</taxon>
        <taxon>Metazoa</taxon>
        <taxon>Chordata</taxon>
        <taxon>Craniata</taxon>
        <taxon>Vertebrata</taxon>
        <taxon>Euteleostomi</taxon>
        <taxon>Mammalia</taxon>
        <taxon>Eutheria</taxon>
        <taxon>Laurasiatheria</taxon>
        <taxon>Carnivora</taxon>
        <taxon>Feliformia</taxon>
        <taxon>Felidae</taxon>
        <taxon>Felinae</taxon>
        <taxon>Lynx</taxon>
    </lineage>
</organism>
<dbReference type="EMBL" id="CAAGRJ010010026">
    <property type="protein sequence ID" value="VFV27505.1"/>
    <property type="molecule type" value="Genomic_DNA"/>
</dbReference>
<sequence>KTYYKQFTVAEITNGFFEPAVQMVKCDPQHDKYTAYCLLYHGGVVLKDVSAAIVTIKTKHTIQLVDWYLTGFKVGINCQSPTRVPGGDLAKVQRDVCMLSNTTTIAEAWAHLDHRFNLMCAKHAFVHWYVGEGMREGEFSEACEDMTALDKDYEEVRTDSAEEEE</sequence>
<evidence type="ECO:0000313" key="12">
    <source>
        <dbReference type="Proteomes" id="UP000386466"/>
    </source>
</evidence>
<dbReference type="Gene3D" id="1.10.287.600">
    <property type="entry name" value="Helix hairpin bin"/>
    <property type="match status" value="1"/>
</dbReference>
<proteinExistence type="inferred from homology"/>
<name>A0A485N296_LYNPA</name>